<dbReference type="PANTHER" id="PTHR13947:SF37">
    <property type="entry name" value="LD18367P"/>
    <property type="match status" value="1"/>
</dbReference>
<evidence type="ECO:0000259" key="2">
    <source>
        <dbReference type="PROSITE" id="PS51186"/>
    </source>
</evidence>
<comment type="caution">
    <text evidence="3">The sequence shown here is derived from an EMBL/GenBank/DDBJ whole genome shotgun (WGS) entry which is preliminary data.</text>
</comment>
<dbReference type="PANTHER" id="PTHR13947">
    <property type="entry name" value="GNAT FAMILY N-ACETYLTRANSFERASE"/>
    <property type="match status" value="1"/>
</dbReference>
<evidence type="ECO:0000313" key="4">
    <source>
        <dbReference type="Proteomes" id="UP000619486"/>
    </source>
</evidence>
<dbReference type="CDD" id="cd04301">
    <property type="entry name" value="NAT_SF"/>
    <property type="match status" value="1"/>
</dbReference>
<dbReference type="SUPFAM" id="SSF55729">
    <property type="entry name" value="Acyl-CoA N-acyltransferases (Nat)"/>
    <property type="match status" value="1"/>
</dbReference>
<reference evidence="3" key="2">
    <citation type="submission" date="2020-09" db="EMBL/GenBank/DDBJ databases">
        <authorList>
            <person name="Sun Q."/>
            <person name="Ohkuma M."/>
        </authorList>
    </citation>
    <scope>NUCLEOTIDE SEQUENCE</scope>
    <source>
        <strain evidence="3">JCM 3172</strain>
    </source>
</reference>
<reference evidence="3" key="1">
    <citation type="journal article" date="2014" name="Int. J. Syst. Evol. Microbiol.">
        <title>Complete genome sequence of Corynebacterium casei LMG S-19264T (=DSM 44701T), isolated from a smear-ripened cheese.</title>
        <authorList>
            <consortium name="US DOE Joint Genome Institute (JGI-PGF)"/>
            <person name="Walter F."/>
            <person name="Albersmeier A."/>
            <person name="Kalinowski J."/>
            <person name="Ruckert C."/>
        </authorList>
    </citation>
    <scope>NUCLEOTIDE SEQUENCE</scope>
    <source>
        <strain evidence="3">JCM 3172</strain>
    </source>
</reference>
<evidence type="ECO:0000313" key="3">
    <source>
        <dbReference type="EMBL" id="GGT28427.1"/>
    </source>
</evidence>
<dbReference type="Gene3D" id="3.40.630.30">
    <property type="match status" value="1"/>
</dbReference>
<keyword evidence="1" id="KW-0808">Transferase</keyword>
<gene>
    <name evidence="3" type="ORF">GCM10014713_22570</name>
</gene>
<organism evidence="3 4">
    <name type="scientific">Streptomyces purpureus</name>
    <dbReference type="NCBI Taxonomy" id="1951"/>
    <lineage>
        <taxon>Bacteria</taxon>
        <taxon>Bacillati</taxon>
        <taxon>Actinomycetota</taxon>
        <taxon>Actinomycetes</taxon>
        <taxon>Kitasatosporales</taxon>
        <taxon>Streptomycetaceae</taxon>
        <taxon>Streptomyces</taxon>
    </lineage>
</organism>
<accession>A0A918LNN0</accession>
<sequence length="167" mass="18782">MTTDRGVRLREPLAGELGWVVQRHGALYAAEYGWNSEFEGLVARVVADFTEDHDPHLENLWIAELDGRPVGSVMCVRDDAPATARLRLFLVEPEARGRGVGELLVRTVVDFARGAGYRDLVLWTYDVLAAAGRIYRRAGFTLVQEKPQRAHGADLLLQDWRLALRDE</sequence>
<dbReference type="EMBL" id="BMQQ01000006">
    <property type="protein sequence ID" value="GGT28427.1"/>
    <property type="molecule type" value="Genomic_DNA"/>
</dbReference>
<dbReference type="PROSITE" id="PS51186">
    <property type="entry name" value="GNAT"/>
    <property type="match status" value="1"/>
</dbReference>
<dbReference type="InterPro" id="IPR016181">
    <property type="entry name" value="Acyl_CoA_acyltransferase"/>
</dbReference>
<feature type="domain" description="N-acetyltransferase" evidence="2">
    <location>
        <begin position="7"/>
        <end position="167"/>
    </location>
</feature>
<name>A0A918LNN0_9ACTN</name>
<protein>
    <recommendedName>
        <fullName evidence="2">N-acetyltransferase domain-containing protein</fullName>
    </recommendedName>
</protein>
<dbReference type="InterPro" id="IPR000182">
    <property type="entry name" value="GNAT_dom"/>
</dbReference>
<evidence type="ECO:0000256" key="1">
    <source>
        <dbReference type="ARBA" id="ARBA00022679"/>
    </source>
</evidence>
<keyword evidence="4" id="KW-1185">Reference proteome</keyword>
<dbReference type="Proteomes" id="UP000619486">
    <property type="component" value="Unassembled WGS sequence"/>
</dbReference>
<dbReference type="InterPro" id="IPR050769">
    <property type="entry name" value="NAT_camello-type"/>
</dbReference>
<proteinExistence type="predicted"/>
<dbReference type="Pfam" id="PF00583">
    <property type="entry name" value="Acetyltransf_1"/>
    <property type="match status" value="1"/>
</dbReference>
<dbReference type="GO" id="GO:0008080">
    <property type="term" value="F:N-acetyltransferase activity"/>
    <property type="evidence" value="ECO:0007669"/>
    <property type="project" value="InterPro"/>
</dbReference>
<dbReference type="AlphaFoldDB" id="A0A918LNN0"/>